<accession>A0A9X2JXP4</accession>
<evidence type="ECO:0000256" key="4">
    <source>
        <dbReference type="ARBA" id="ARBA00022840"/>
    </source>
</evidence>
<dbReference type="Proteomes" id="UP001139493">
    <property type="component" value="Unassembled WGS sequence"/>
</dbReference>
<keyword evidence="2" id="KW-1003">Cell membrane</keyword>
<dbReference type="Pfam" id="PF00005">
    <property type="entry name" value="ABC_tran"/>
    <property type="match status" value="1"/>
</dbReference>
<keyword evidence="1" id="KW-0813">Transport</keyword>
<dbReference type="Gene3D" id="3.40.50.300">
    <property type="entry name" value="P-loop containing nucleotide triphosphate hydrolases"/>
    <property type="match status" value="1"/>
</dbReference>
<keyword evidence="9" id="KW-1185">Reference proteome</keyword>
<dbReference type="EMBL" id="JAMTCS010000020">
    <property type="protein sequence ID" value="MCP2267481.1"/>
    <property type="molecule type" value="Genomic_DNA"/>
</dbReference>
<evidence type="ECO:0000256" key="2">
    <source>
        <dbReference type="ARBA" id="ARBA00022475"/>
    </source>
</evidence>
<proteinExistence type="predicted"/>
<comment type="caution">
    <text evidence="8">The sequence shown here is derived from an EMBL/GenBank/DDBJ whole genome shotgun (WGS) entry which is preliminary data.</text>
</comment>
<dbReference type="GO" id="GO:0016887">
    <property type="term" value="F:ATP hydrolysis activity"/>
    <property type="evidence" value="ECO:0007669"/>
    <property type="project" value="InterPro"/>
</dbReference>
<dbReference type="RefSeq" id="WP_308216543.1">
    <property type="nucleotide sequence ID" value="NZ_JAMTCS010000020.1"/>
</dbReference>
<evidence type="ECO:0000313" key="9">
    <source>
        <dbReference type="Proteomes" id="UP001139493"/>
    </source>
</evidence>
<sequence>MRADDDAHPSGSPSDVHRPVLRLYGVGKEFFGTSVLRDIDLDLHRGQVHALVGENGAGTSTLMKIVPGVHRPDTGTVELDGAPVAFTGPLDAQRAGVATVFQEFNLLRQPGCAP</sequence>
<protein>
    <submittedName>
        <fullName evidence="8">ABC transporter</fullName>
    </submittedName>
</protein>
<feature type="domain" description="ABC transporter" evidence="7">
    <location>
        <begin position="36"/>
        <end position="108"/>
    </location>
</feature>
<reference evidence="8" key="1">
    <citation type="submission" date="2022-06" db="EMBL/GenBank/DDBJ databases">
        <title>Genomic Encyclopedia of Archaeal and Bacterial Type Strains, Phase II (KMG-II): from individual species to whole genera.</title>
        <authorList>
            <person name="Goeker M."/>
        </authorList>
    </citation>
    <scope>NUCLEOTIDE SEQUENCE</scope>
    <source>
        <strain evidence="8">DSM 26652</strain>
    </source>
</reference>
<keyword evidence="3" id="KW-0547">Nucleotide-binding</keyword>
<evidence type="ECO:0000259" key="7">
    <source>
        <dbReference type="Pfam" id="PF00005"/>
    </source>
</evidence>
<dbReference type="InterPro" id="IPR050107">
    <property type="entry name" value="ABC_carbohydrate_import_ATPase"/>
</dbReference>
<keyword evidence="4" id="KW-0067">ATP-binding</keyword>
<name>A0A9X2JXP4_9MICO</name>
<evidence type="ECO:0000256" key="3">
    <source>
        <dbReference type="ARBA" id="ARBA00022741"/>
    </source>
</evidence>
<evidence type="ECO:0000313" key="8">
    <source>
        <dbReference type="EMBL" id="MCP2267481.1"/>
    </source>
</evidence>
<keyword evidence="5" id="KW-1278">Translocase</keyword>
<dbReference type="SUPFAM" id="SSF52540">
    <property type="entry name" value="P-loop containing nucleoside triphosphate hydrolases"/>
    <property type="match status" value="1"/>
</dbReference>
<dbReference type="PANTHER" id="PTHR43790">
    <property type="entry name" value="CARBOHYDRATE TRANSPORT ATP-BINDING PROTEIN MG119-RELATED"/>
    <property type="match status" value="1"/>
</dbReference>
<evidence type="ECO:0000256" key="1">
    <source>
        <dbReference type="ARBA" id="ARBA00022448"/>
    </source>
</evidence>
<dbReference type="InterPro" id="IPR003439">
    <property type="entry name" value="ABC_transporter-like_ATP-bd"/>
</dbReference>
<organism evidence="8 9">
    <name type="scientific">Promicromonospora thailandica</name>
    <dbReference type="NCBI Taxonomy" id="765201"/>
    <lineage>
        <taxon>Bacteria</taxon>
        <taxon>Bacillati</taxon>
        <taxon>Actinomycetota</taxon>
        <taxon>Actinomycetes</taxon>
        <taxon>Micrococcales</taxon>
        <taxon>Promicromonosporaceae</taxon>
        <taxon>Promicromonospora</taxon>
    </lineage>
</organism>
<evidence type="ECO:0000256" key="5">
    <source>
        <dbReference type="ARBA" id="ARBA00022967"/>
    </source>
</evidence>
<dbReference type="InterPro" id="IPR027417">
    <property type="entry name" value="P-loop_NTPase"/>
</dbReference>
<keyword evidence="6" id="KW-0472">Membrane</keyword>
<dbReference type="PANTHER" id="PTHR43790:SF3">
    <property type="entry name" value="D-ALLOSE IMPORT ATP-BINDING PROTEIN ALSA-RELATED"/>
    <property type="match status" value="1"/>
</dbReference>
<evidence type="ECO:0000256" key="6">
    <source>
        <dbReference type="ARBA" id="ARBA00023136"/>
    </source>
</evidence>
<dbReference type="AlphaFoldDB" id="A0A9X2JXP4"/>
<gene>
    <name evidence="8" type="ORF">APR03_004861</name>
</gene>
<dbReference type="GO" id="GO:0005524">
    <property type="term" value="F:ATP binding"/>
    <property type="evidence" value="ECO:0007669"/>
    <property type="project" value="UniProtKB-KW"/>
</dbReference>